<keyword evidence="1" id="KW-1015">Disulfide bond</keyword>
<evidence type="ECO:0000313" key="4">
    <source>
        <dbReference type="Proteomes" id="UP001148018"/>
    </source>
</evidence>
<dbReference type="InterPro" id="IPR001304">
    <property type="entry name" value="C-type_lectin-like"/>
</dbReference>
<keyword evidence="4" id="KW-1185">Reference proteome</keyword>
<evidence type="ECO:0000313" key="3">
    <source>
        <dbReference type="EMBL" id="KAJ3597493.1"/>
    </source>
</evidence>
<protein>
    <recommendedName>
        <fullName evidence="2">C-type lectin domain-containing protein</fullName>
    </recommendedName>
</protein>
<proteinExistence type="predicted"/>
<dbReference type="Gene3D" id="3.10.100.10">
    <property type="entry name" value="Mannose-Binding Protein A, subunit A"/>
    <property type="match status" value="1"/>
</dbReference>
<name>A0A9Q0IGV9_9TELE</name>
<feature type="domain" description="C-type lectin" evidence="2">
    <location>
        <begin position="1"/>
        <end position="77"/>
    </location>
</feature>
<dbReference type="PROSITE" id="PS50041">
    <property type="entry name" value="C_TYPE_LECTIN_2"/>
    <property type="match status" value="1"/>
</dbReference>
<dbReference type="InterPro" id="IPR018378">
    <property type="entry name" value="C-type_lectin_CS"/>
</dbReference>
<dbReference type="Proteomes" id="UP001148018">
    <property type="component" value="Unassembled WGS sequence"/>
</dbReference>
<dbReference type="PROSITE" id="PS00615">
    <property type="entry name" value="C_TYPE_LECTIN_1"/>
    <property type="match status" value="1"/>
</dbReference>
<organism evidence="3 4">
    <name type="scientific">Muraenolepis orangiensis</name>
    <name type="common">Patagonian moray cod</name>
    <dbReference type="NCBI Taxonomy" id="630683"/>
    <lineage>
        <taxon>Eukaryota</taxon>
        <taxon>Metazoa</taxon>
        <taxon>Chordata</taxon>
        <taxon>Craniata</taxon>
        <taxon>Vertebrata</taxon>
        <taxon>Euteleostomi</taxon>
        <taxon>Actinopterygii</taxon>
        <taxon>Neopterygii</taxon>
        <taxon>Teleostei</taxon>
        <taxon>Neoteleostei</taxon>
        <taxon>Acanthomorphata</taxon>
        <taxon>Zeiogadaria</taxon>
        <taxon>Gadariae</taxon>
        <taxon>Gadiformes</taxon>
        <taxon>Muraenolepidoidei</taxon>
        <taxon>Muraenolepididae</taxon>
        <taxon>Muraenolepis</taxon>
    </lineage>
</organism>
<dbReference type="InterPro" id="IPR016187">
    <property type="entry name" value="CTDL_fold"/>
</dbReference>
<dbReference type="SUPFAM" id="SSF56436">
    <property type="entry name" value="C-type lectin-like"/>
    <property type="match status" value="1"/>
</dbReference>
<evidence type="ECO:0000259" key="2">
    <source>
        <dbReference type="PROSITE" id="PS50041"/>
    </source>
</evidence>
<dbReference type="Pfam" id="PF00059">
    <property type="entry name" value="Lectin_C"/>
    <property type="match status" value="1"/>
</dbReference>
<dbReference type="InterPro" id="IPR016186">
    <property type="entry name" value="C-type_lectin-like/link_sf"/>
</dbReference>
<gene>
    <name evidence="3" type="ORF">NHX12_001016</name>
</gene>
<accession>A0A9Q0IGV9</accession>
<sequence length="82" mass="9167">MLIQTVGYLVDRVWIGLRLSGTNQVPAWEDGTPLQTGFWNMGGESRTMGCVYVDQGVKTEDSWVNAPCELLNNWLCEKAMVS</sequence>
<reference evidence="3" key="1">
    <citation type="submission" date="2022-07" db="EMBL/GenBank/DDBJ databases">
        <title>Chromosome-level genome of Muraenolepis orangiensis.</title>
        <authorList>
            <person name="Kim J."/>
        </authorList>
    </citation>
    <scope>NUCLEOTIDE SEQUENCE</scope>
    <source>
        <strain evidence="3">KU_S4_2022</strain>
        <tissue evidence="3">Muscle</tissue>
    </source>
</reference>
<comment type="caution">
    <text evidence="3">The sequence shown here is derived from an EMBL/GenBank/DDBJ whole genome shotgun (WGS) entry which is preliminary data.</text>
</comment>
<dbReference type="EMBL" id="JANIIK010000109">
    <property type="protein sequence ID" value="KAJ3597493.1"/>
    <property type="molecule type" value="Genomic_DNA"/>
</dbReference>
<dbReference type="AlphaFoldDB" id="A0A9Q0IGV9"/>
<evidence type="ECO:0000256" key="1">
    <source>
        <dbReference type="ARBA" id="ARBA00023157"/>
    </source>
</evidence>